<evidence type="ECO:0000313" key="2">
    <source>
        <dbReference type="EMBL" id="CAE6715390.1"/>
    </source>
</evidence>
<keyword evidence="3" id="KW-1185">Reference proteome</keyword>
<sequence length="108" mass="10866">MKKVTVLFSLSLISAAYLSLTGCQIVASPMAGGIYNETKYGDVATTHNSATKEGKACGTSILGWVATGDASVSAAKAAGGITTVASVDHSAKNILGILGEWCTIVKGS</sequence>
<dbReference type="InterPro" id="IPR025113">
    <property type="entry name" value="TRL-like"/>
</dbReference>
<protein>
    <recommendedName>
        <fullName evidence="4">TRL-like protein family</fullName>
    </recommendedName>
</protein>
<reference evidence="2 3" key="1">
    <citation type="submission" date="2021-02" db="EMBL/GenBank/DDBJ databases">
        <authorList>
            <person name="Han P."/>
        </authorList>
    </citation>
    <scope>NUCLEOTIDE SEQUENCE [LARGE SCALE GENOMIC DNA]</scope>
    <source>
        <strain evidence="2">Candidatus Nitrospira sp. ZN2</strain>
    </source>
</reference>
<evidence type="ECO:0000256" key="1">
    <source>
        <dbReference type="SAM" id="SignalP"/>
    </source>
</evidence>
<dbReference type="PROSITE" id="PS51257">
    <property type="entry name" value="PROKAR_LIPOPROTEIN"/>
    <property type="match status" value="1"/>
</dbReference>
<proteinExistence type="predicted"/>
<evidence type="ECO:0008006" key="4">
    <source>
        <dbReference type="Google" id="ProtNLM"/>
    </source>
</evidence>
<comment type="caution">
    <text evidence="2">The sequence shown here is derived from an EMBL/GenBank/DDBJ whole genome shotgun (WGS) entry which is preliminary data.</text>
</comment>
<feature type="chain" id="PRO_5047080562" description="TRL-like protein family" evidence="1">
    <location>
        <begin position="19"/>
        <end position="108"/>
    </location>
</feature>
<accession>A0ABM8QU16</accession>
<dbReference type="Pfam" id="PF13146">
    <property type="entry name" value="TRL"/>
    <property type="match status" value="1"/>
</dbReference>
<dbReference type="EMBL" id="CAJNBJ010000001">
    <property type="protein sequence ID" value="CAE6715390.1"/>
    <property type="molecule type" value="Genomic_DNA"/>
</dbReference>
<gene>
    <name evidence="2" type="ORF">NSPZN2_11422</name>
</gene>
<evidence type="ECO:0000313" key="3">
    <source>
        <dbReference type="Proteomes" id="UP000675880"/>
    </source>
</evidence>
<name>A0ABM8QU16_9BACT</name>
<organism evidence="2 3">
    <name type="scientific">Nitrospira defluvii</name>
    <dbReference type="NCBI Taxonomy" id="330214"/>
    <lineage>
        <taxon>Bacteria</taxon>
        <taxon>Pseudomonadati</taxon>
        <taxon>Nitrospirota</taxon>
        <taxon>Nitrospiria</taxon>
        <taxon>Nitrospirales</taxon>
        <taxon>Nitrospiraceae</taxon>
        <taxon>Nitrospira</taxon>
    </lineage>
</organism>
<dbReference type="Proteomes" id="UP000675880">
    <property type="component" value="Unassembled WGS sequence"/>
</dbReference>
<dbReference type="RefSeq" id="WP_080879671.1">
    <property type="nucleotide sequence ID" value="NZ_CAJNBJ010000001.1"/>
</dbReference>
<keyword evidence="1" id="KW-0732">Signal</keyword>
<feature type="signal peptide" evidence="1">
    <location>
        <begin position="1"/>
        <end position="18"/>
    </location>
</feature>